<protein>
    <submittedName>
        <fullName evidence="2">Uncharacterized protein</fullName>
    </submittedName>
</protein>
<dbReference type="Proteomes" id="UP000664859">
    <property type="component" value="Unassembled WGS sequence"/>
</dbReference>
<evidence type="ECO:0000256" key="1">
    <source>
        <dbReference type="SAM" id="MobiDB-lite"/>
    </source>
</evidence>
<comment type="caution">
    <text evidence="2">The sequence shown here is derived from an EMBL/GenBank/DDBJ whole genome shotgun (WGS) entry which is preliminary data.</text>
</comment>
<organism evidence="2 3">
    <name type="scientific">Tribonema minus</name>
    <dbReference type="NCBI Taxonomy" id="303371"/>
    <lineage>
        <taxon>Eukaryota</taxon>
        <taxon>Sar</taxon>
        <taxon>Stramenopiles</taxon>
        <taxon>Ochrophyta</taxon>
        <taxon>PX clade</taxon>
        <taxon>Xanthophyceae</taxon>
        <taxon>Tribonematales</taxon>
        <taxon>Tribonemataceae</taxon>
        <taxon>Tribonema</taxon>
    </lineage>
</organism>
<gene>
    <name evidence="2" type="ORF">JKP88DRAFT_272171</name>
</gene>
<name>A0A835ZHA4_9STRA</name>
<evidence type="ECO:0000313" key="2">
    <source>
        <dbReference type="EMBL" id="KAG5192856.1"/>
    </source>
</evidence>
<proteinExistence type="predicted"/>
<dbReference type="AlphaFoldDB" id="A0A835ZHA4"/>
<accession>A0A835ZHA4</accession>
<sequence length="110" mass="11411">MHVPPALALVLAAAYAASDGIDAVLSRAQANVIKIPDAWLSASLIAATAVFATGSIVAARRTAWSGDDRLADTRSARFRRPALSADGRNRAPRGYGAEDVEKAVGAAPQR</sequence>
<feature type="region of interest" description="Disordered" evidence="1">
    <location>
        <begin position="81"/>
        <end position="110"/>
    </location>
</feature>
<reference evidence="2" key="1">
    <citation type="submission" date="2021-02" db="EMBL/GenBank/DDBJ databases">
        <title>First Annotated Genome of the Yellow-green Alga Tribonema minus.</title>
        <authorList>
            <person name="Mahan K.M."/>
        </authorList>
    </citation>
    <scope>NUCLEOTIDE SEQUENCE</scope>
    <source>
        <strain evidence="2">UTEX B ZZ1240</strain>
    </source>
</reference>
<dbReference type="EMBL" id="JAFCMP010000001">
    <property type="protein sequence ID" value="KAG5192856.1"/>
    <property type="molecule type" value="Genomic_DNA"/>
</dbReference>
<evidence type="ECO:0000313" key="3">
    <source>
        <dbReference type="Proteomes" id="UP000664859"/>
    </source>
</evidence>
<keyword evidence="3" id="KW-1185">Reference proteome</keyword>